<evidence type="ECO:0000256" key="4">
    <source>
        <dbReference type="ARBA" id="ARBA00022496"/>
    </source>
</evidence>
<gene>
    <name evidence="14" type="ORF">DAH66_17465</name>
</gene>
<keyword evidence="8 10" id="KW-0472">Membrane</keyword>
<name>A0A430FZR1_9SPHN</name>
<evidence type="ECO:0000256" key="12">
    <source>
        <dbReference type="SAM" id="SignalP"/>
    </source>
</evidence>
<dbReference type="AlphaFoldDB" id="A0A430FZR1"/>
<dbReference type="Gene3D" id="2.170.130.10">
    <property type="entry name" value="TonB-dependent receptor, plug domain"/>
    <property type="match status" value="1"/>
</dbReference>
<evidence type="ECO:0000256" key="11">
    <source>
        <dbReference type="RuleBase" id="RU003357"/>
    </source>
</evidence>
<accession>A0A430FZR1</accession>
<dbReference type="Pfam" id="PF07715">
    <property type="entry name" value="Plug"/>
    <property type="match status" value="1"/>
</dbReference>
<evidence type="ECO:0000313" key="14">
    <source>
        <dbReference type="EMBL" id="RSY79354.1"/>
    </source>
</evidence>
<dbReference type="PANTHER" id="PTHR47234:SF2">
    <property type="entry name" value="TONB-DEPENDENT RECEPTOR"/>
    <property type="match status" value="1"/>
</dbReference>
<dbReference type="PROSITE" id="PS52016">
    <property type="entry name" value="TONB_DEPENDENT_REC_3"/>
    <property type="match status" value="1"/>
</dbReference>
<dbReference type="GO" id="GO:0009279">
    <property type="term" value="C:cell outer membrane"/>
    <property type="evidence" value="ECO:0007669"/>
    <property type="project" value="UniProtKB-SubCell"/>
</dbReference>
<dbReference type="Proteomes" id="UP000287746">
    <property type="component" value="Unassembled WGS sequence"/>
</dbReference>
<keyword evidence="4" id="KW-0406">Ion transport</keyword>
<evidence type="ECO:0000256" key="7">
    <source>
        <dbReference type="ARBA" id="ARBA00023077"/>
    </source>
</evidence>
<comment type="caution">
    <text evidence="14">The sequence shown here is derived from an EMBL/GenBank/DDBJ whole genome shotgun (WGS) entry which is preliminary data.</text>
</comment>
<keyword evidence="3 10" id="KW-1134">Transmembrane beta strand</keyword>
<evidence type="ECO:0000256" key="8">
    <source>
        <dbReference type="ARBA" id="ARBA00023136"/>
    </source>
</evidence>
<organism evidence="14 15">
    <name type="scientific">Sphingomonas koreensis</name>
    <dbReference type="NCBI Taxonomy" id="93064"/>
    <lineage>
        <taxon>Bacteria</taxon>
        <taxon>Pseudomonadati</taxon>
        <taxon>Pseudomonadota</taxon>
        <taxon>Alphaproteobacteria</taxon>
        <taxon>Sphingomonadales</taxon>
        <taxon>Sphingomonadaceae</taxon>
        <taxon>Sphingomonas</taxon>
    </lineage>
</organism>
<evidence type="ECO:0000256" key="3">
    <source>
        <dbReference type="ARBA" id="ARBA00022452"/>
    </source>
</evidence>
<evidence type="ECO:0000256" key="9">
    <source>
        <dbReference type="ARBA" id="ARBA00023237"/>
    </source>
</evidence>
<dbReference type="InterPro" id="IPR011662">
    <property type="entry name" value="Secretin/TonB_short_N"/>
</dbReference>
<proteinExistence type="inferred from homology"/>
<comment type="similarity">
    <text evidence="10 11">Belongs to the TonB-dependent receptor family.</text>
</comment>
<dbReference type="SUPFAM" id="SSF56935">
    <property type="entry name" value="Porins"/>
    <property type="match status" value="1"/>
</dbReference>
<sequence length="997" mass="105046">MESNITGTRRSLPAAALMLAAFASPVETAATQVSQSYRFDIRGVALEEAVRQYAKVTGRQLIFQPATFGSRRAPDLVGTYDADTALGILLRGVPVRVERVRGGVIVIAPSAAAADDDALAQGAIAQDDGEPETTEPIVVTGTIIRGTPPAGVSVKTIDRKAIDSSTRSSVAEIVGLLPQNSGGTGTDAAVFALTDRASQNSSLASSPNLRGLGSDATLTLVNGRRQAGSGGRGNFADLSSVPLAAVARIEVLKDGASAIYGSDAVGGVVNVILREDLSGAKTRLRSGIGAGGSPSSYQASQLLGVTWSGGGILATYEFDYRSSLASADRIATRSADLRPLGGSDARLYYSAPATVLRYDATVRNYVPAYAVPAYTDRPRPQDFVRGSNLENQYELSDTLPLQERHATFVRIHHEITPDIEMFGEARWSRRRFEYASSPAQSLLVVTGTNPYFASPDGSPFEILAYSFGDDLGAARVKGWVDSASLTGGVTADLGTGWQLDAYYLFSRERSADRTTNTINSTALAEAMGGPDNPATSFSAARDGYFNPYGSGSSNSDAVRRFIGSGYLGNARRSAISTAVAKLDGPLIRLPAGSIGMAVGGAWRNESLSSSSYSFVSGVMPVSGVPASADRSLRAGFGELSVPVFDQAAGFGIGRLTMSAAVRHEDYSDFGGTTNPKVGATWALAPWVEVRGSWGTSFRAPALPEVYAPSRVTPTQLTTPAGGTVPVLIRSGGNGGLRPETAETLSFGATFKPAARVTLDLGYFRTSFDGRIDRPGITNVTRALTDPTLASFVTLIDPQNSAADLDRVRALAAEPGAVDVGYFPLTSYRAIIEGRYVNTRKVVVEGLDADLRASSEMPGGTLSANIGVAYLFRYSQQLTPAAPTNELSSTVGYPTKLKARSSLDWSAAPFGITLSSTYVDSYKNTDFTPAPRVAAWLTFDLQVRATIGGDNGFTFSLDARNLFNRAPPFVNRIGGIGYDAANADVLGRNVSVQVTKSW</sequence>
<evidence type="ECO:0000313" key="15">
    <source>
        <dbReference type="Proteomes" id="UP000287746"/>
    </source>
</evidence>
<keyword evidence="4" id="KW-0410">Iron transport</keyword>
<dbReference type="InterPro" id="IPR012910">
    <property type="entry name" value="Plug_dom"/>
</dbReference>
<dbReference type="PANTHER" id="PTHR47234">
    <property type="match status" value="1"/>
</dbReference>
<evidence type="ECO:0000256" key="6">
    <source>
        <dbReference type="ARBA" id="ARBA00023004"/>
    </source>
</evidence>
<dbReference type="InterPro" id="IPR036942">
    <property type="entry name" value="Beta-barrel_TonB_sf"/>
</dbReference>
<keyword evidence="5 10" id="KW-0812">Transmembrane</keyword>
<dbReference type="InterPro" id="IPR037066">
    <property type="entry name" value="Plug_dom_sf"/>
</dbReference>
<evidence type="ECO:0000256" key="10">
    <source>
        <dbReference type="PROSITE-ProRule" id="PRU01360"/>
    </source>
</evidence>
<keyword evidence="2 10" id="KW-0813">Transport</keyword>
<dbReference type="Gene3D" id="2.40.170.20">
    <property type="entry name" value="TonB-dependent receptor, beta-barrel domain"/>
    <property type="match status" value="1"/>
</dbReference>
<evidence type="ECO:0000259" key="13">
    <source>
        <dbReference type="SMART" id="SM00965"/>
    </source>
</evidence>
<dbReference type="Gene3D" id="3.55.50.30">
    <property type="match status" value="1"/>
</dbReference>
<dbReference type="GO" id="GO:0006826">
    <property type="term" value="P:iron ion transport"/>
    <property type="evidence" value="ECO:0007669"/>
    <property type="project" value="UniProtKB-KW"/>
</dbReference>
<evidence type="ECO:0000256" key="1">
    <source>
        <dbReference type="ARBA" id="ARBA00004571"/>
    </source>
</evidence>
<keyword evidence="9 10" id="KW-0998">Cell outer membrane</keyword>
<feature type="chain" id="PRO_5019024641" description="Secretin/TonB short N-terminal domain-containing protein" evidence="12">
    <location>
        <begin position="30"/>
        <end position="997"/>
    </location>
</feature>
<dbReference type="InterPro" id="IPR039426">
    <property type="entry name" value="TonB-dep_rcpt-like"/>
</dbReference>
<dbReference type="InterPro" id="IPR000531">
    <property type="entry name" value="Beta-barrel_TonB"/>
</dbReference>
<dbReference type="Pfam" id="PF00593">
    <property type="entry name" value="TonB_dep_Rec_b-barrel"/>
    <property type="match status" value="1"/>
</dbReference>
<feature type="signal peptide" evidence="12">
    <location>
        <begin position="1"/>
        <end position="29"/>
    </location>
</feature>
<protein>
    <recommendedName>
        <fullName evidence="13">Secretin/TonB short N-terminal domain-containing protein</fullName>
    </recommendedName>
</protein>
<keyword evidence="12" id="KW-0732">Signal</keyword>
<feature type="domain" description="Secretin/TonB short N-terminal" evidence="13">
    <location>
        <begin position="59"/>
        <end position="110"/>
    </location>
</feature>
<keyword evidence="7 11" id="KW-0798">TonB box</keyword>
<keyword evidence="6" id="KW-0408">Iron</keyword>
<evidence type="ECO:0000256" key="2">
    <source>
        <dbReference type="ARBA" id="ARBA00022448"/>
    </source>
</evidence>
<dbReference type="EMBL" id="QQYZ01000020">
    <property type="protein sequence ID" value="RSY79354.1"/>
    <property type="molecule type" value="Genomic_DNA"/>
</dbReference>
<evidence type="ECO:0000256" key="5">
    <source>
        <dbReference type="ARBA" id="ARBA00022692"/>
    </source>
</evidence>
<reference evidence="14 15" key="1">
    <citation type="submission" date="2018-07" db="EMBL/GenBank/DDBJ databases">
        <title>Genomic and Epidemiologic Investigation of an Indolent Hospital Outbreak.</title>
        <authorList>
            <person name="Johnson R.C."/>
            <person name="Deming C."/>
            <person name="Conlan S."/>
            <person name="Zellmer C.J."/>
            <person name="Michelin A.V."/>
            <person name="Lee-Lin S."/>
            <person name="Thomas P.J."/>
            <person name="Park M."/>
            <person name="Weingarten R.A."/>
            <person name="Less J."/>
            <person name="Dekker J.P."/>
            <person name="Frank K.M."/>
            <person name="Musser K.A."/>
            <person name="Mcquiston J.R."/>
            <person name="Henderson D.K."/>
            <person name="Lau A.F."/>
            <person name="Palmore T.N."/>
            <person name="Segre J.A."/>
        </authorList>
    </citation>
    <scope>NUCLEOTIDE SEQUENCE [LARGE SCALE GENOMIC DNA]</scope>
    <source>
        <strain evidence="14 15">SK-CDC1_0717</strain>
    </source>
</reference>
<dbReference type="SMART" id="SM00965">
    <property type="entry name" value="STN"/>
    <property type="match status" value="1"/>
</dbReference>
<comment type="subcellular location">
    <subcellularLocation>
        <location evidence="1 10">Cell outer membrane</location>
        <topology evidence="1 10">Multi-pass membrane protein</topology>
    </subcellularLocation>
</comment>